<dbReference type="EMBL" id="UOEI01000184">
    <property type="protein sequence ID" value="VAV96709.1"/>
    <property type="molecule type" value="Genomic_DNA"/>
</dbReference>
<dbReference type="GO" id="GO:0003934">
    <property type="term" value="F:GTP cyclohydrolase I activity"/>
    <property type="evidence" value="ECO:0007669"/>
    <property type="project" value="UniProtKB-EC"/>
</dbReference>
<dbReference type="NCBIfam" id="NF006826">
    <property type="entry name" value="PRK09347.1-3"/>
    <property type="match status" value="1"/>
</dbReference>
<keyword evidence="7 12" id="KW-0378">Hydrolase</keyword>
<dbReference type="GO" id="GO:0005524">
    <property type="term" value="F:ATP binding"/>
    <property type="evidence" value="ECO:0007669"/>
    <property type="project" value="UniProtKB-KW"/>
</dbReference>
<dbReference type="SUPFAM" id="SSF55083">
    <property type="entry name" value="6-hydroxymethyl-7,8-dihydropterin pyrophosphokinase, HPPK"/>
    <property type="match status" value="1"/>
</dbReference>
<evidence type="ECO:0000256" key="7">
    <source>
        <dbReference type="ARBA" id="ARBA00022801"/>
    </source>
</evidence>
<keyword evidence="6" id="KW-0418">Kinase</keyword>
<comment type="pathway">
    <text evidence="2">Cofactor biosynthesis; tetrahydrofolate biosynthesis; 2-amino-4-hydroxy-6-hydroxymethyl-7,8-dihydropteridine diphosphate from 7,8-dihydroneopterin triphosphate: step 4/4.</text>
</comment>
<organism evidence="12">
    <name type="scientific">hydrothermal vent metagenome</name>
    <dbReference type="NCBI Taxonomy" id="652676"/>
    <lineage>
        <taxon>unclassified sequences</taxon>
        <taxon>metagenomes</taxon>
        <taxon>ecological metagenomes</taxon>
    </lineage>
</organism>
<dbReference type="InterPro" id="IPR043133">
    <property type="entry name" value="GTP-CH-I_C/QueF"/>
</dbReference>
<dbReference type="GO" id="GO:0005525">
    <property type="term" value="F:GTP binding"/>
    <property type="evidence" value="ECO:0007669"/>
    <property type="project" value="TreeGrafter"/>
</dbReference>
<evidence type="ECO:0000313" key="12">
    <source>
        <dbReference type="EMBL" id="VAV96709.1"/>
    </source>
</evidence>
<dbReference type="GO" id="GO:0008270">
    <property type="term" value="F:zinc ion binding"/>
    <property type="evidence" value="ECO:0007669"/>
    <property type="project" value="TreeGrafter"/>
</dbReference>
<dbReference type="Pfam" id="PF01227">
    <property type="entry name" value="GTP_cyclohydroI"/>
    <property type="match status" value="1"/>
</dbReference>
<evidence type="ECO:0000256" key="9">
    <source>
        <dbReference type="ARBA" id="ARBA00022909"/>
    </source>
</evidence>
<evidence type="ECO:0000259" key="11">
    <source>
        <dbReference type="Pfam" id="PF01288"/>
    </source>
</evidence>
<dbReference type="PANTHER" id="PTHR11109">
    <property type="entry name" value="GTP CYCLOHYDROLASE I"/>
    <property type="match status" value="1"/>
</dbReference>
<evidence type="ECO:0000256" key="4">
    <source>
        <dbReference type="ARBA" id="ARBA00022679"/>
    </source>
</evidence>
<dbReference type="GO" id="GO:0006729">
    <property type="term" value="P:tetrahydrobiopterin biosynthetic process"/>
    <property type="evidence" value="ECO:0007669"/>
    <property type="project" value="TreeGrafter"/>
</dbReference>
<keyword evidence="5" id="KW-0547">Nucleotide-binding</keyword>
<dbReference type="InterPro" id="IPR000550">
    <property type="entry name" value="Hppk"/>
</dbReference>
<evidence type="ECO:0000256" key="5">
    <source>
        <dbReference type="ARBA" id="ARBA00022741"/>
    </source>
</evidence>
<dbReference type="UniPathway" id="UPA00848">
    <property type="reaction ID" value="UER00151"/>
</dbReference>
<dbReference type="Gene3D" id="3.30.70.560">
    <property type="entry name" value="7,8-Dihydro-6-hydroxymethylpterin-pyrophosphokinase HPPK"/>
    <property type="match status" value="1"/>
</dbReference>
<dbReference type="InterPro" id="IPR020602">
    <property type="entry name" value="GTP_CycHdrlase_I_dom"/>
</dbReference>
<gene>
    <name evidence="12" type="ORF">MNBD_ACTINO01-474</name>
</gene>
<dbReference type="NCBIfam" id="TIGR01498">
    <property type="entry name" value="folK"/>
    <property type="match status" value="1"/>
</dbReference>
<keyword evidence="8" id="KW-0067">ATP-binding</keyword>
<dbReference type="InterPro" id="IPR001474">
    <property type="entry name" value="GTP_CycHdrlase_I"/>
</dbReference>
<dbReference type="Gene3D" id="1.10.286.10">
    <property type="match status" value="1"/>
</dbReference>
<reference evidence="12" key="1">
    <citation type="submission" date="2018-06" db="EMBL/GenBank/DDBJ databases">
        <authorList>
            <person name="Zhirakovskaya E."/>
        </authorList>
    </citation>
    <scope>NUCLEOTIDE SEQUENCE</scope>
</reference>
<dbReference type="Gene3D" id="3.30.1130.10">
    <property type="match status" value="1"/>
</dbReference>
<feature type="domain" description="7,8-dihydro-6-hydroxymethylpterin-pyrophosphokinase" evidence="11">
    <location>
        <begin position="4"/>
        <end position="129"/>
    </location>
</feature>
<feature type="domain" description="GTP cyclohydrolase I" evidence="10">
    <location>
        <begin position="186"/>
        <end position="362"/>
    </location>
</feature>
<dbReference type="Pfam" id="PF01288">
    <property type="entry name" value="HPPK"/>
    <property type="match status" value="1"/>
</dbReference>
<keyword evidence="4" id="KW-0808">Transferase</keyword>
<dbReference type="InterPro" id="IPR043134">
    <property type="entry name" value="GTP-CH-I_N"/>
</dbReference>
<dbReference type="CDD" id="cd00642">
    <property type="entry name" value="GTP_cyclohydro1"/>
    <property type="match status" value="1"/>
</dbReference>
<dbReference type="NCBIfam" id="NF006825">
    <property type="entry name" value="PRK09347.1-2"/>
    <property type="match status" value="1"/>
</dbReference>
<evidence type="ECO:0000256" key="6">
    <source>
        <dbReference type="ARBA" id="ARBA00022777"/>
    </source>
</evidence>
<comment type="pathway">
    <text evidence="3">Cofactor biosynthesis; 7,8-dihydroneopterin triphosphate biosynthesis; 7,8-dihydroneopterin triphosphate from GTP: step 1/1.</text>
</comment>
<comment type="catalytic activity">
    <reaction evidence="1">
        <text>GTP + H2O = 7,8-dihydroneopterin 3'-triphosphate + formate + H(+)</text>
        <dbReference type="Rhea" id="RHEA:17473"/>
        <dbReference type="ChEBI" id="CHEBI:15377"/>
        <dbReference type="ChEBI" id="CHEBI:15378"/>
        <dbReference type="ChEBI" id="CHEBI:15740"/>
        <dbReference type="ChEBI" id="CHEBI:37565"/>
        <dbReference type="ChEBI" id="CHEBI:58462"/>
        <dbReference type="EC" id="3.5.4.16"/>
    </reaction>
</comment>
<proteinExistence type="inferred from homology"/>
<dbReference type="SUPFAM" id="SSF55620">
    <property type="entry name" value="Tetrahydrobiopterin biosynthesis enzymes-like"/>
    <property type="match status" value="1"/>
</dbReference>
<dbReference type="InterPro" id="IPR035907">
    <property type="entry name" value="Hppk_sf"/>
</dbReference>
<evidence type="ECO:0000259" key="10">
    <source>
        <dbReference type="Pfam" id="PF01227"/>
    </source>
</evidence>
<keyword evidence="9" id="KW-0289">Folate biosynthesis</keyword>
<dbReference type="CDD" id="cd00483">
    <property type="entry name" value="HPPK"/>
    <property type="match status" value="1"/>
</dbReference>
<dbReference type="PROSITE" id="PS00859">
    <property type="entry name" value="GTP_CYCLOHYDROL_1_1"/>
    <property type="match status" value="1"/>
</dbReference>
<evidence type="ECO:0000256" key="1">
    <source>
        <dbReference type="ARBA" id="ARBA00001052"/>
    </source>
</evidence>
<dbReference type="InterPro" id="IPR018234">
    <property type="entry name" value="GTP_CycHdrlase_I_CS"/>
</dbReference>
<evidence type="ECO:0000256" key="3">
    <source>
        <dbReference type="ARBA" id="ARBA00005080"/>
    </source>
</evidence>
<dbReference type="PANTHER" id="PTHR11109:SF7">
    <property type="entry name" value="GTP CYCLOHYDROLASE 1"/>
    <property type="match status" value="1"/>
</dbReference>
<dbReference type="NCBIfam" id="TIGR00063">
    <property type="entry name" value="folE"/>
    <property type="match status" value="1"/>
</dbReference>
<accession>A0A3B0RXI1</accession>
<dbReference type="HAMAP" id="MF_00223">
    <property type="entry name" value="FolE"/>
    <property type="match status" value="1"/>
</dbReference>
<dbReference type="GO" id="GO:0005737">
    <property type="term" value="C:cytoplasm"/>
    <property type="evidence" value="ECO:0007669"/>
    <property type="project" value="TreeGrafter"/>
</dbReference>
<dbReference type="PROSITE" id="PS00860">
    <property type="entry name" value="GTP_CYCLOHYDROL_1_2"/>
    <property type="match status" value="1"/>
</dbReference>
<dbReference type="UniPathway" id="UPA00077">
    <property type="reaction ID" value="UER00155"/>
</dbReference>
<dbReference type="GO" id="GO:0046656">
    <property type="term" value="P:folic acid biosynthetic process"/>
    <property type="evidence" value="ECO:0007669"/>
    <property type="project" value="UniProtKB-KW"/>
</dbReference>
<dbReference type="GO" id="GO:0003848">
    <property type="term" value="F:2-amino-4-hydroxy-6-hydroxymethyldihydropteridine diphosphokinase activity"/>
    <property type="evidence" value="ECO:0007669"/>
    <property type="project" value="InterPro"/>
</dbReference>
<dbReference type="GO" id="GO:0046654">
    <property type="term" value="P:tetrahydrofolate biosynthetic process"/>
    <property type="evidence" value="ECO:0007669"/>
    <property type="project" value="UniProtKB-UniPathway"/>
</dbReference>
<dbReference type="FunFam" id="3.30.1130.10:FF:000001">
    <property type="entry name" value="GTP cyclohydrolase 1"/>
    <property type="match status" value="1"/>
</dbReference>
<dbReference type="EC" id="3.5.4.16" evidence="12"/>
<sequence>MLAGSNVDKERCLPESIRQLRRHPDIDVRAVSTCFESSAVGGPPDAPEFYNAAALVFTKLDPESLRRELRAIEDQLGRIRTDDPNEPRTIDLDILMYDDLVADFDGWSLPDPDIANQLHVAVPLADVAPRWVHPVLGRTATEIADDLAASNPEVIPNMAIKLSTPYTTRAIDDFDDTEGVYAPRLEALIRDQLLEIGEDPEREGLVRTPLRVAKAMDFLTSGYSTSLEEVVNDAIFDAEGASEMVVVRDVEYYSMCEHHMLPFFGKATVAYLPKGKIIGLSKIARIVDVYARRLQVQERLTNQVADAMKEILDPHGVGVVIEGKHLCMMMRGVQKQDSNMITSAMRGTFRTDPRTRSEFLSFTG</sequence>
<protein>
    <submittedName>
        <fullName evidence="12">GTP cyclohydrolase I type 1</fullName>
        <ecNumber evidence="12">3.5.4.16</ecNumber>
    </submittedName>
</protein>
<evidence type="ECO:0000256" key="2">
    <source>
        <dbReference type="ARBA" id="ARBA00005051"/>
    </source>
</evidence>
<name>A0A3B0RXI1_9ZZZZ</name>
<dbReference type="GO" id="GO:0016301">
    <property type="term" value="F:kinase activity"/>
    <property type="evidence" value="ECO:0007669"/>
    <property type="project" value="UniProtKB-KW"/>
</dbReference>
<dbReference type="AlphaFoldDB" id="A0A3B0RXI1"/>
<evidence type="ECO:0000256" key="8">
    <source>
        <dbReference type="ARBA" id="ARBA00022840"/>
    </source>
</evidence>